<dbReference type="CDD" id="cd13134">
    <property type="entry name" value="MATE_like_8"/>
    <property type="match status" value="1"/>
</dbReference>
<feature type="transmembrane region" description="Helical" evidence="13">
    <location>
        <begin position="139"/>
        <end position="161"/>
    </location>
</feature>
<evidence type="ECO:0000256" key="11">
    <source>
        <dbReference type="ARBA" id="ARBA00023136"/>
    </source>
</evidence>
<dbReference type="PANTHER" id="PTHR43298:SF2">
    <property type="entry name" value="FMN_FAD EXPORTER YEEO-RELATED"/>
    <property type="match status" value="1"/>
</dbReference>
<sequence length="459" mass="50523">MNHIRQIMKGLIQDKAFYKDLASIAAPIIIQNFISTSLNTVDTVMIGMVGETQIAAVGIANQFFMLFSMFLFGICSGSGIFISQFWGKKDTENIKHVVGIEIFSTLTVSAVFTLAALFSSVNIIGIFNKDAEVLLYGSSYLRLVSISYAFTAVTFCFSFALRCTEKAVYPMIVSAVALLGNTFLNYVFIFGHFGFEAMGVEGAALATVIARFIEAALIVAIVYRKNKILAPNLKDIFIINGVFFKKIYRTTVPVLLNEVCWGLAFVIYSVAYGRIGKEAIASIQISNTVQNLFMILCFGMANASGVMIGKRIGAGDEGEGRDYAHRFAMLSIFTGIFIGFMVLVSGPLILGFFNVSQRVLIDSYQIIKINSLIMPLRVFNIVIIVGILRGGGDAKHAFIIEASTMWFIGVPLAFAGAILFKLPIYWVVALTTLEEAGKFIFCMYRLVSGKWLNNLVKNF</sequence>
<feature type="transmembrane region" description="Helical" evidence="13">
    <location>
        <begin position="330"/>
        <end position="352"/>
    </location>
</feature>
<name>A0ABT1NAF2_9FIRM</name>
<feature type="transmembrane region" description="Helical" evidence="13">
    <location>
        <begin position="168"/>
        <end position="191"/>
    </location>
</feature>
<feature type="transmembrane region" description="Helical" evidence="13">
    <location>
        <begin position="372"/>
        <end position="391"/>
    </location>
</feature>
<evidence type="ECO:0000256" key="1">
    <source>
        <dbReference type="ARBA" id="ARBA00003408"/>
    </source>
</evidence>
<evidence type="ECO:0000256" key="5">
    <source>
        <dbReference type="ARBA" id="ARBA00022448"/>
    </source>
</evidence>
<dbReference type="Proteomes" id="UP001651880">
    <property type="component" value="Unassembled WGS sequence"/>
</dbReference>
<gene>
    <name evidence="14" type="ORF">LJD61_01525</name>
</gene>
<evidence type="ECO:0000256" key="10">
    <source>
        <dbReference type="ARBA" id="ARBA00023065"/>
    </source>
</evidence>
<keyword evidence="11 13" id="KW-0472">Membrane</keyword>
<dbReference type="InterPro" id="IPR050222">
    <property type="entry name" value="MATE_MdtK"/>
</dbReference>
<evidence type="ECO:0000256" key="9">
    <source>
        <dbReference type="ARBA" id="ARBA00022989"/>
    </source>
</evidence>
<evidence type="ECO:0000256" key="4">
    <source>
        <dbReference type="ARBA" id="ARBA00020268"/>
    </source>
</evidence>
<keyword evidence="9 13" id="KW-1133">Transmembrane helix</keyword>
<keyword evidence="6" id="KW-0050">Antiport</keyword>
<protein>
    <recommendedName>
        <fullName evidence="4">Probable multidrug resistance protein NorM</fullName>
    </recommendedName>
    <alternativeName>
        <fullName evidence="12">Multidrug-efflux transporter</fullName>
    </alternativeName>
</protein>
<keyword evidence="8 13" id="KW-0812">Transmembrane</keyword>
<comment type="subcellular location">
    <subcellularLocation>
        <location evidence="2">Cell membrane</location>
        <topology evidence="2">Multi-pass membrane protein</topology>
    </subcellularLocation>
</comment>
<evidence type="ECO:0000256" key="6">
    <source>
        <dbReference type="ARBA" id="ARBA00022449"/>
    </source>
</evidence>
<feature type="transmembrane region" description="Helical" evidence="13">
    <location>
        <begin position="59"/>
        <end position="82"/>
    </location>
</feature>
<evidence type="ECO:0000256" key="3">
    <source>
        <dbReference type="ARBA" id="ARBA00010199"/>
    </source>
</evidence>
<evidence type="ECO:0000256" key="12">
    <source>
        <dbReference type="ARBA" id="ARBA00031636"/>
    </source>
</evidence>
<proteinExistence type="inferred from homology"/>
<evidence type="ECO:0000256" key="8">
    <source>
        <dbReference type="ARBA" id="ARBA00022692"/>
    </source>
</evidence>
<dbReference type="EMBL" id="JAJEKE010000001">
    <property type="protein sequence ID" value="MCQ1528230.1"/>
    <property type="molecule type" value="Genomic_DNA"/>
</dbReference>
<keyword evidence="15" id="KW-1185">Reference proteome</keyword>
<evidence type="ECO:0000256" key="2">
    <source>
        <dbReference type="ARBA" id="ARBA00004651"/>
    </source>
</evidence>
<dbReference type="Pfam" id="PF01554">
    <property type="entry name" value="MatE"/>
    <property type="match status" value="2"/>
</dbReference>
<feature type="transmembrane region" description="Helical" evidence="13">
    <location>
        <begin position="21"/>
        <end position="39"/>
    </location>
</feature>
<dbReference type="PANTHER" id="PTHR43298">
    <property type="entry name" value="MULTIDRUG RESISTANCE PROTEIN NORM-RELATED"/>
    <property type="match status" value="1"/>
</dbReference>
<evidence type="ECO:0000256" key="7">
    <source>
        <dbReference type="ARBA" id="ARBA00022475"/>
    </source>
</evidence>
<dbReference type="PIRSF" id="PIRSF006603">
    <property type="entry name" value="DinF"/>
    <property type="match status" value="1"/>
</dbReference>
<organism evidence="14 15">
    <name type="scientific">Lutispora saccharofermentans</name>
    <dbReference type="NCBI Taxonomy" id="3024236"/>
    <lineage>
        <taxon>Bacteria</taxon>
        <taxon>Bacillati</taxon>
        <taxon>Bacillota</taxon>
        <taxon>Clostridia</taxon>
        <taxon>Lutisporales</taxon>
        <taxon>Lutisporaceae</taxon>
        <taxon>Lutispora</taxon>
    </lineage>
</organism>
<comment type="caution">
    <text evidence="14">The sequence shown here is derived from an EMBL/GenBank/DDBJ whole genome shotgun (WGS) entry which is preliminary data.</text>
</comment>
<dbReference type="RefSeq" id="WP_255225723.1">
    <property type="nucleotide sequence ID" value="NZ_JAJEKE010000001.1"/>
</dbReference>
<dbReference type="InterPro" id="IPR048279">
    <property type="entry name" value="MdtK-like"/>
</dbReference>
<feature type="transmembrane region" description="Helical" evidence="13">
    <location>
        <begin position="102"/>
        <end position="127"/>
    </location>
</feature>
<feature type="transmembrane region" description="Helical" evidence="13">
    <location>
        <begin position="203"/>
        <end position="223"/>
    </location>
</feature>
<dbReference type="InterPro" id="IPR002528">
    <property type="entry name" value="MATE_fam"/>
</dbReference>
<reference evidence="14 15" key="1">
    <citation type="submission" date="2021-10" db="EMBL/GenBank/DDBJ databases">
        <title>Lutispora strain m25 sp. nov., a thermophilic, non-spore-forming bacterium isolated from a lab-scale methanogenic bioreactor digesting anaerobic sludge.</title>
        <authorList>
            <person name="El Houari A."/>
            <person name="Mcdonald J."/>
        </authorList>
    </citation>
    <scope>NUCLEOTIDE SEQUENCE [LARGE SCALE GENOMIC DNA]</scope>
    <source>
        <strain evidence="15">m25</strain>
    </source>
</reference>
<keyword evidence="5" id="KW-0813">Transport</keyword>
<dbReference type="NCBIfam" id="TIGR00797">
    <property type="entry name" value="matE"/>
    <property type="match status" value="1"/>
</dbReference>
<evidence type="ECO:0000313" key="15">
    <source>
        <dbReference type="Proteomes" id="UP001651880"/>
    </source>
</evidence>
<evidence type="ECO:0000313" key="14">
    <source>
        <dbReference type="EMBL" id="MCQ1528230.1"/>
    </source>
</evidence>
<keyword evidence="7" id="KW-1003">Cell membrane</keyword>
<comment type="function">
    <text evidence="1">Multidrug efflux pump.</text>
</comment>
<feature type="transmembrane region" description="Helical" evidence="13">
    <location>
        <begin position="254"/>
        <end position="272"/>
    </location>
</feature>
<evidence type="ECO:0000256" key="13">
    <source>
        <dbReference type="SAM" id="Phobius"/>
    </source>
</evidence>
<accession>A0ABT1NAF2</accession>
<keyword evidence="10" id="KW-0406">Ion transport</keyword>
<comment type="similarity">
    <text evidence="3">Belongs to the multi antimicrobial extrusion (MATE) (TC 2.A.66.1) family.</text>
</comment>
<feature type="transmembrane region" description="Helical" evidence="13">
    <location>
        <begin position="292"/>
        <end position="309"/>
    </location>
</feature>